<dbReference type="KEGG" id="vg:30854037"/>
<keyword evidence="2" id="KW-1133">Transmembrane helix</keyword>
<evidence type="ECO:0000313" key="3">
    <source>
        <dbReference type="EMBL" id="APG78860.1"/>
    </source>
</evidence>
<evidence type="ECO:0000256" key="1">
    <source>
        <dbReference type="SAM" id="Coils"/>
    </source>
</evidence>
<feature type="coiled-coil region" evidence="1">
    <location>
        <begin position="614"/>
        <end position="641"/>
    </location>
</feature>
<keyword evidence="1" id="KW-0175">Coiled coil</keyword>
<dbReference type="GeneID" id="30854037"/>
<keyword evidence="4" id="KW-1185">Reference proteome</keyword>
<feature type="transmembrane region" description="Helical" evidence="2">
    <location>
        <begin position="653"/>
        <end position="672"/>
    </location>
</feature>
<sequence length="704" mass="78911">MAGKFVFGLTVSILVSFISGRFVSKHEVAIIADEFTTVTLGVKILMPSDLVKDILTSLPDNAPPATHEGRAKLVKLLSELYDRSLRREMINVNKAVTHDLSEDSYMSNLTLHASCTYFPDSNSSGDCSNISMGSDVRPPPKTDHLELYLPRELRSTRRKRSSDVVSYMNTLLNLRSAPDEYSCSTLIPCIYHLTIGQFTYLYIVPQGDASCPSICEDGVSIGVLVASTTDPSYSWRFGNQILACGTRRRNSLLCSIFPRQHTCTCEVLIQANNNLITPRTIRRGKRGVTSGLRRAFNWLSKVLKWGPKKILHSFKKHPWRTVGGTVGFASGVYTIYELVELKLSPPVPSHEEIVSIVEKMRQTDQALVNVSDSLYVGIGAVHDDLLNFRQDMKDSFHQLGQWSDQVTVIHTLLSLCVSRGQSGLSGLLRGELPQTVISQESLQLFISTLLGKELSSAVAMMPLPIRLVNADFISNMVWVSVRVPKKGTTLLGRVYRLDGETRTVNTPNDICYTTRGDQYYFAPTSPDIKPTPSHRITLESCTKSGGILICPYGSLTDVTKTTEHDICFSRYSSPKRSRRDVNKDIITEVLRKTSTFTEIPLPSDTPPSTFHQFTERYKVAISSLQESNKRLEDAWQELLEKHSSLNLWSRLHLAWTSVFSFLTLLLVVKVGWDILTTRRFRQGLKVTPDHHEAVSLRERGCDTI</sequence>
<evidence type="ECO:0000256" key="2">
    <source>
        <dbReference type="SAM" id="Phobius"/>
    </source>
</evidence>
<protein>
    <submittedName>
        <fullName evidence="3">Uncharacterized protein</fullName>
    </submittedName>
</protein>
<dbReference type="Proteomes" id="UP000207626">
    <property type="component" value="Segment"/>
</dbReference>
<dbReference type="EMBL" id="KX884463">
    <property type="protein sequence ID" value="APG78860.1"/>
    <property type="molecule type" value="Genomic_RNA"/>
</dbReference>
<organism evidence="3">
    <name type="scientific">Hubei orthoptera virus 5</name>
    <dbReference type="NCBI Taxonomy" id="1923013"/>
    <lineage>
        <taxon>Viruses</taxon>
        <taxon>Riboviria</taxon>
        <taxon>Orthornavirae</taxon>
        <taxon>Negarnaviricota</taxon>
        <taxon>Haploviricotina</taxon>
        <taxon>Monjiviricetes</taxon>
        <taxon>Mononegavirales</taxon>
        <taxon>Xinmoviridae</taxon>
        <taxon>Hoptevirus</taxon>
        <taxon>Hoptevirus orthopteris</taxon>
    </lineage>
</organism>
<dbReference type="RefSeq" id="YP_009336727.1">
    <property type="nucleotide sequence ID" value="NC_032849.1"/>
</dbReference>
<proteinExistence type="predicted"/>
<name>A0A1L3KN77_9MONO</name>
<accession>A0A1L3KN77</accession>
<keyword evidence="2" id="KW-0812">Transmembrane</keyword>
<evidence type="ECO:0000313" key="4">
    <source>
        <dbReference type="Proteomes" id="UP000207626"/>
    </source>
</evidence>
<keyword evidence="2" id="KW-0472">Membrane</keyword>
<reference evidence="3" key="1">
    <citation type="journal article" date="2016" name="Nature">
        <title>Redefining the invertebrate RNA virosphere.</title>
        <authorList>
            <person name="Shi M."/>
            <person name="Lin X.D."/>
            <person name="Tian J.H."/>
            <person name="Chen L.J."/>
            <person name="Chen X."/>
            <person name="Li C.X."/>
            <person name="Qin X.C."/>
            <person name="Li J."/>
            <person name="Cao J.P."/>
            <person name="Eden J.S."/>
            <person name="Buchmann J."/>
            <person name="Wang W."/>
            <person name="Xu J."/>
            <person name="Holmes E.C."/>
            <person name="Zhang Y.Z."/>
        </authorList>
    </citation>
    <scope>NUCLEOTIDE SEQUENCE [LARGE SCALE GENOMIC DNA]</scope>
    <source>
        <strain evidence="3">ZCM94262</strain>
    </source>
</reference>